<gene>
    <name evidence="8" type="ORF">DY940_30335</name>
</gene>
<evidence type="ECO:0000259" key="7">
    <source>
        <dbReference type="PROSITE" id="PS51296"/>
    </source>
</evidence>
<dbReference type="InterPro" id="IPR005805">
    <property type="entry name" value="Rieske_Fe-S_prot_C"/>
</dbReference>
<dbReference type="Gene3D" id="3.50.50.60">
    <property type="entry name" value="FAD/NAD(P)-binding domain"/>
    <property type="match status" value="1"/>
</dbReference>
<dbReference type="Gene3D" id="2.102.10.10">
    <property type="entry name" value="Rieske [2Fe-2S] iron-sulphur domain"/>
    <property type="match status" value="1"/>
</dbReference>
<reference evidence="8 9" key="1">
    <citation type="submission" date="2018-12" db="EMBL/GenBank/DDBJ databases">
        <title>Pseudomonas aeruginosa Diversity Panel.</title>
        <authorList>
            <person name="Snesrud E."/>
            <person name="Mcgann P."/>
        </authorList>
    </citation>
    <scope>NUCLEOTIDE SEQUENCE [LARGE SCALE GENOMIC DNA]</scope>
    <source>
        <strain evidence="8 9">MRSN6241</strain>
    </source>
</reference>
<dbReference type="SUPFAM" id="SSF50022">
    <property type="entry name" value="ISP domain"/>
    <property type="match status" value="1"/>
</dbReference>
<sequence length="491" mass="53248">MSQASASTGCCWTASVPPASFPRLTTNHDCEVAVIGAGIVGLSTALALRRAGKTVTVLEALEVGEQVSGRSTAKISAQHGLIYHYLIDTFGRELAQAYADANREALETIARWIGEYRIDCDYQPQSAYAYANTPEGLAALRQEAEAARSLGFDARLLERAPLPFATSGALEFPGQAQFNPARYLVGLARALEAGGGQVYRRTRATGFEHDRRWRIAFDGGTLEADRVVLATHLPVETPVDYASPTQPRCHVAMAFRLEERARLPGMFIGIDPPTHSIRSGRDAEGPLLLVLGPRFNTGQDGNVARRFVELEDWARRHLPVAEAAWRWCNEDYDTPDRMPYVGEADPRKAPGLYVATGFNAWGISTGTAAGLAIAGEIVGGERPWGTLFAPDRPAAKDFNQGGDSQSRIDDPARLAPGSGGVIRRGEEHLAVWRDDDGQLHAVDAACTHMGCTVTWNNAERTWDCPCHGSIFRADGAVLHGPARQPLPKRTL</sequence>
<dbReference type="SUPFAM" id="SSF51905">
    <property type="entry name" value="FAD/NAD(P)-binding domain"/>
    <property type="match status" value="1"/>
</dbReference>
<dbReference type="EMBL" id="RXTL01000045">
    <property type="protein sequence ID" value="RTS40079.1"/>
    <property type="molecule type" value="Genomic_DNA"/>
</dbReference>
<dbReference type="InterPro" id="IPR017941">
    <property type="entry name" value="Rieske_2Fe-2S"/>
</dbReference>
<dbReference type="AlphaFoldDB" id="A0ABD7JUI6"/>
<dbReference type="Pfam" id="PF01266">
    <property type="entry name" value="DAO"/>
    <property type="match status" value="1"/>
</dbReference>
<evidence type="ECO:0000256" key="3">
    <source>
        <dbReference type="ARBA" id="ARBA00023002"/>
    </source>
</evidence>
<dbReference type="PANTHER" id="PTHR13847">
    <property type="entry name" value="SARCOSINE DEHYDROGENASE-RELATED"/>
    <property type="match status" value="1"/>
</dbReference>
<dbReference type="Gene3D" id="3.30.9.10">
    <property type="entry name" value="D-Amino Acid Oxidase, subunit A, domain 2"/>
    <property type="match status" value="1"/>
</dbReference>
<evidence type="ECO:0000256" key="5">
    <source>
        <dbReference type="ARBA" id="ARBA00023014"/>
    </source>
</evidence>
<dbReference type="InterPro" id="IPR036188">
    <property type="entry name" value="FAD/NAD-bd_sf"/>
</dbReference>
<dbReference type="Proteomes" id="UP000276985">
    <property type="component" value="Unassembled WGS sequence"/>
</dbReference>
<evidence type="ECO:0000256" key="4">
    <source>
        <dbReference type="ARBA" id="ARBA00023004"/>
    </source>
</evidence>
<dbReference type="PANTHER" id="PTHR13847:SF274">
    <property type="entry name" value="RIESKE 2FE-2S IRON-SULFUR PROTEIN YHFW-RELATED"/>
    <property type="match status" value="1"/>
</dbReference>
<name>A0ABD7JUI6_PSEAI</name>
<dbReference type="InterPro" id="IPR036922">
    <property type="entry name" value="Rieske_2Fe-2S_sf"/>
</dbReference>
<evidence type="ECO:0000313" key="8">
    <source>
        <dbReference type="EMBL" id="RTS40079.1"/>
    </source>
</evidence>
<keyword evidence="2" id="KW-0479">Metal-binding</keyword>
<dbReference type="GO" id="GO:0016491">
    <property type="term" value="F:oxidoreductase activity"/>
    <property type="evidence" value="ECO:0007669"/>
    <property type="project" value="UniProtKB-KW"/>
</dbReference>
<dbReference type="FunFam" id="2.102.10.10:FF:000014">
    <property type="entry name" value="Oxidoreductase, FAD dependent"/>
    <property type="match status" value="1"/>
</dbReference>
<proteinExistence type="predicted"/>
<evidence type="ECO:0000256" key="6">
    <source>
        <dbReference type="ARBA" id="ARBA00023157"/>
    </source>
</evidence>
<evidence type="ECO:0000256" key="1">
    <source>
        <dbReference type="ARBA" id="ARBA00022714"/>
    </source>
</evidence>
<dbReference type="GO" id="GO:0051537">
    <property type="term" value="F:2 iron, 2 sulfur cluster binding"/>
    <property type="evidence" value="ECO:0007669"/>
    <property type="project" value="UniProtKB-KW"/>
</dbReference>
<keyword evidence="1" id="KW-0001">2Fe-2S</keyword>
<dbReference type="InterPro" id="IPR006076">
    <property type="entry name" value="FAD-dep_OxRdtase"/>
</dbReference>
<dbReference type="InterPro" id="IPR038010">
    <property type="entry name" value="YhfW_C"/>
</dbReference>
<organism evidence="8 9">
    <name type="scientific">Pseudomonas aeruginosa</name>
    <dbReference type="NCBI Taxonomy" id="287"/>
    <lineage>
        <taxon>Bacteria</taxon>
        <taxon>Pseudomonadati</taxon>
        <taxon>Pseudomonadota</taxon>
        <taxon>Gammaproteobacteria</taxon>
        <taxon>Pseudomonadales</taxon>
        <taxon>Pseudomonadaceae</taxon>
        <taxon>Pseudomonas</taxon>
    </lineage>
</organism>
<dbReference type="GO" id="GO:0046872">
    <property type="term" value="F:metal ion binding"/>
    <property type="evidence" value="ECO:0007669"/>
    <property type="project" value="UniProtKB-KW"/>
</dbReference>
<dbReference type="PROSITE" id="PS51296">
    <property type="entry name" value="RIESKE"/>
    <property type="match status" value="1"/>
</dbReference>
<evidence type="ECO:0000313" key="9">
    <source>
        <dbReference type="Proteomes" id="UP000276985"/>
    </source>
</evidence>
<dbReference type="RefSeq" id="WP_003157350.1">
    <property type="nucleotide sequence ID" value="NZ_LFXS01000021.1"/>
</dbReference>
<keyword evidence="4" id="KW-0408">Iron</keyword>
<dbReference type="CDD" id="cd03477">
    <property type="entry name" value="Rieske_YhfW_C"/>
    <property type="match status" value="1"/>
</dbReference>
<comment type="caution">
    <text evidence="8">The sequence shown here is derived from an EMBL/GenBank/DDBJ whole genome shotgun (WGS) entry which is preliminary data.</text>
</comment>
<keyword evidence="3" id="KW-0560">Oxidoreductase</keyword>
<dbReference type="Pfam" id="PF00355">
    <property type="entry name" value="Rieske"/>
    <property type="match status" value="1"/>
</dbReference>
<dbReference type="PRINTS" id="PR00162">
    <property type="entry name" value="RIESKE"/>
</dbReference>
<accession>A0ABD7JUI6</accession>
<keyword evidence="6" id="KW-1015">Disulfide bond</keyword>
<feature type="domain" description="Rieske" evidence="7">
    <location>
        <begin position="406"/>
        <end position="491"/>
    </location>
</feature>
<evidence type="ECO:0000256" key="2">
    <source>
        <dbReference type="ARBA" id="ARBA00022723"/>
    </source>
</evidence>
<protein>
    <submittedName>
        <fullName evidence="8">FAD-dependent oxidoreductase</fullName>
    </submittedName>
</protein>
<keyword evidence="5" id="KW-0411">Iron-sulfur</keyword>